<dbReference type="InterPro" id="IPR012908">
    <property type="entry name" value="PGAP1-ab_dom-like"/>
</dbReference>
<feature type="domain" description="GPI inositol-deacylase PGAP1-like alpha/beta" evidence="1">
    <location>
        <begin position="83"/>
        <end position="146"/>
    </location>
</feature>
<dbReference type="Gene3D" id="3.40.50.1820">
    <property type="entry name" value="alpha/beta hydrolase"/>
    <property type="match status" value="1"/>
</dbReference>
<accession>A0ABY4EPU9</accession>
<evidence type="ECO:0000313" key="2">
    <source>
        <dbReference type="EMBL" id="UOQ45659.1"/>
    </source>
</evidence>
<evidence type="ECO:0000259" key="1">
    <source>
        <dbReference type="Pfam" id="PF07819"/>
    </source>
</evidence>
<reference evidence="2 3" key="1">
    <citation type="submission" date="2022-04" db="EMBL/GenBank/DDBJ databases">
        <title>Halobacillus sp. isolated from saltern.</title>
        <authorList>
            <person name="Won M."/>
            <person name="Lee C.-M."/>
            <person name="Woen H.-Y."/>
            <person name="Kwon S.-W."/>
        </authorList>
    </citation>
    <scope>NUCLEOTIDE SEQUENCE [LARGE SCALE GENOMIC DNA]</scope>
    <source>
        <strain evidence="2 3">SSBR10-3</strain>
    </source>
</reference>
<organism evidence="2 3">
    <name type="scientific">Halobacillus salinarum</name>
    <dbReference type="NCBI Taxonomy" id="2932257"/>
    <lineage>
        <taxon>Bacteria</taxon>
        <taxon>Bacillati</taxon>
        <taxon>Bacillota</taxon>
        <taxon>Bacilli</taxon>
        <taxon>Bacillales</taxon>
        <taxon>Bacillaceae</taxon>
        <taxon>Halobacillus</taxon>
    </lineage>
</organism>
<dbReference type="RefSeq" id="WP_244712470.1">
    <property type="nucleotide sequence ID" value="NZ_CP095073.1"/>
</dbReference>
<dbReference type="Proteomes" id="UP000831787">
    <property type="component" value="Chromosome"/>
</dbReference>
<proteinExistence type="predicted"/>
<dbReference type="EMBL" id="CP095073">
    <property type="protein sequence ID" value="UOQ45659.1"/>
    <property type="molecule type" value="Genomic_DNA"/>
</dbReference>
<evidence type="ECO:0000313" key="3">
    <source>
        <dbReference type="Proteomes" id="UP000831787"/>
    </source>
</evidence>
<dbReference type="SUPFAM" id="SSF53474">
    <property type="entry name" value="alpha/beta-Hydrolases"/>
    <property type="match status" value="1"/>
</dbReference>
<sequence>MKHYVRSNNASIAVQHVAPQSNPGQWILGKTPSFLNEHAKPLVFVHGLNSSSSTWWEDNDMYTTALNQGYQTAFVDLYPVKDMMENGELLAKVLKEIYEHFNETLIVIGHSKGGVDAQSALIYFQSSPYVERLLTLSSPHHGSPLADLAYSNWAGWLAGILGNKNDATFALQTGYMAQYRMKTDESPLITKNPLYTLGGTGWGLLELLYTGAVSI</sequence>
<dbReference type="InterPro" id="IPR029058">
    <property type="entry name" value="AB_hydrolase_fold"/>
</dbReference>
<gene>
    <name evidence="2" type="ORF">MUN89_06910</name>
</gene>
<protein>
    <recommendedName>
        <fullName evidence="1">GPI inositol-deacylase PGAP1-like alpha/beta domain-containing protein</fullName>
    </recommendedName>
</protein>
<name>A0ABY4EPU9_9BACI</name>
<dbReference type="Pfam" id="PF07819">
    <property type="entry name" value="PGAP1"/>
    <property type="match status" value="1"/>
</dbReference>
<keyword evidence="3" id="KW-1185">Reference proteome</keyword>